<organism evidence="3 4">
    <name type="scientific">Promicromonospora soli</name>
    <dbReference type="NCBI Taxonomy" id="2035533"/>
    <lineage>
        <taxon>Bacteria</taxon>
        <taxon>Bacillati</taxon>
        <taxon>Actinomycetota</taxon>
        <taxon>Actinomycetes</taxon>
        <taxon>Micrococcales</taxon>
        <taxon>Promicromonosporaceae</taxon>
        <taxon>Promicromonospora</taxon>
    </lineage>
</organism>
<evidence type="ECO:0000313" key="4">
    <source>
        <dbReference type="Proteomes" id="UP000627369"/>
    </source>
</evidence>
<comment type="caution">
    <text evidence="3">The sequence shown here is derived from an EMBL/GenBank/DDBJ whole genome shotgun (WGS) entry which is preliminary data.</text>
</comment>
<dbReference type="EMBL" id="BNAS01000003">
    <property type="protein sequence ID" value="GHH72689.1"/>
    <property type="molecule type" value="Genomic_DNA"/>
</dbReference>
<feature type="region of interest" description="Disordered" evidence="1">
    <location>
        <begin position="1"/>
        <end position="41"/>
    </location>
</feature>
<dbReference type="AlphaFoldDB" id="A0A919FVG7"/>
<reference evidence="3" key="2">
    <citation type="submission" date="2020-09" db="EMBL/GenBank/DDBJ databases">
        <authorList>
            <person name="Sun Q."/>
            <person name="Zhou Y."/>
        </authorList>
    </citation>
    <scope>NUCLEOTIDE SEQUENCE</scope>
    <source>
        <strain evidence="3">CGMCC 4.7398</strain>
    </source>
</reference>
<keyword evidence="2" id="KW-0812">Transmembrane</keyword>
<evidence type="ECO:0000313" key="3">
    <source>
        <dbReference type="EMBL" id="GHH72689.1"/>
    </source>
</evidence>
<sequence>MTTLVTPAASGMGPGAGPGTDQGWPPSLRPGMLPGTVPPDVPVPEGRKGWWRRNAVWLVLLPVAMAVAAGASSFRVWAFWWPVGLHHEVERVAVGEQAHLAGEYYDLGLDVPERANTTVLREIDATVTSIQQVDRLPPPSWGDPVTIPDGSVAYEVGMHFAAEPKTDLSGCQIVLVADDGTRYGESTTDVLGSSNRCSTPDAAGFVSARPEWDVTSFVLADPAAKITQVRLGFGGPEYVTFDVP</sequence>
<feature type="transmembrane region" description="Helical" evidence="2">
    <location>
        <begin position="55"/>
        <end position="81"/>
    </location>
</feature>
<dbReference type="RefSeq" id="WP_189669389.1">
    <property type="nucleotide sequence ID" value="NZ_BNAS01000003.1"/>
</dbReference>
<reference evidence="3" key="1">
    <citation type="journal article" date="2014" name="Int. J. Syst. Evol. Microbiol.">
        <title>Complete genome sequence of Corynebacterium casei LMG S-19264T (=DSM 44701T), isolated from a smear-ripened cheese.</title>
        <authorList>
            <consortium name="US DOE Joint Genome Institute (JGI-PGF)"/>
            <person name="Walter F."/>
            <person name="Albersmeier A."/>
            <person name="Kalinowski J."/>
            <person name="Ruckert C."/>
        </authorList>
    </citation>
    <scope>NUCLEOTIDE SEQUENCE</scope>
    <source>
        <strain evidence="3">CGMCC 4.7398</strain>
    </source>
</reference>
<accession>A0A919FVG7</accession>
<protein>
    <submittedName>
        <fullName evidence="3">Uncharacterized protein</fullName>
    </submittedName>
</protein>
<name>A0A919FVG7_9MICO</name>
<evidence type="ECO:0000256" key="1">
    <source>
        <dbReference type="SAM" id="MobiDB-lite"/>
    </source>
</evidence>
<proteinExistence type="predicted"/>
<keyword evidence="2" id="KW-0472">Membrane</keyword>
<dbReference type="Proteomes" id="UP000627369">
    <property type="component" value="Unassembled WGS sequence"/>
</dbReference>
<evidence type="ECO:0000256" key="2">
    <source>
        <dbReference type="SAM" id="Phobius"/>
    </source>
</evidence>
<keyword evidence="2" id="KW-1133">Transmembrane helix</keyword>
<keyword evidence="4" id="KW-1185">Reference proteome</keyword>
<gene>
    <name evidence="3" type="ORF">GCM10017772_22660</name>
</gene>